<dbReference type="Pfam" id="PF10670">
    <property type="entry name" value="DUF4198"/>
    <property type="match status" value="1"/>
</dbReference>
<reference evidence="2 3" key="1">
    <citation type="submission" date="2019-09" db="EMBL/GenBank/DDBJ databases">
        <title>Genome sequence of Hymenobacter sp. M3.</title>
        <authorList>
            <person name="Srinivasan S."/>
        </authorList>
    </citation>
    <scope>NUCLEOTIDE SEQUENCE [LARGE SCALE GENOMIC DNA]</scope>
    <source>
        <strain evidence="2 3">M3</strain>
    </source>
</reference>
<proteinExistence type="predicted"/>
<feature type="chain" id="PRO_5041647916" evidence="1">
    <location>
        <begin position="29"/>
        <end position="280"/>
    </location>
</feature>
<gene>
    <name evidence="2" type="ORF">F0P96_17450</name>
</gene>
<dbReference type="EMBL" id="VTWU01000007">
    <property type="protein sequence ID" value="KAA9327030.1"/>
    <property type="molecule type" value="Genomic_DNA"/>
</dbReference>
<organism evidence="2 3">
    <name type="scientific">Hymenobacter busanensis</name>
    <dbReference type="NCBI Taxonomy" id="2607656"/>
    <lineage>
        <taxon>Bacteria</taxon>
        <taxon>Pseudomonadati</taxon>
        <taxon>Bacteroidota</taxon>
        <taxon>Cytophagia</taxon>
        <taxon>Cytophagales</taxon>
        <taxon>Hymenobacteraceae</taxon>
        <taxon>Hymenobacter</taxon>
    </lineage>
</organism>
<keyword evidence="3" id="KW-1185">Reference proteome</keyword>
<evidence type="ECO:0000256" key="1">
    <source>
        <dbReference type="SAM" id="SignalP"/>
    </source>
</evidence>
<comment type="caution">
    <text evidence="2">The sequence shown here is derived from an EMBL/GenBank/DDBJ whole genome shotgun (WGS) entry which is preliminary data.</text>
</comment>
<sequence length="280" mass="30943">MPFSVVPSARPRRLLLAALALLASAATAHEFWLRPARFVVQPGARVHVGRWVGQDFAGARWPGQSSRVEELVHLKPGNLRTDLTGAATQADSLQTTVALDLPGTHVLALRTNEALISMKAEEFTAYLKEEGLEDILYLRTRRKLTDKPAKEAYRRCAKTLLLAGSSPRADTTWRTRVGHPLEIVAEQNPYALRVGASLTIRVWRNHLPADRQLVQAWVRPLDGSPVQHLQLHTNLNGRAMLRLSQPATVLLAAVHMAPHPVPATADWQSIWASLTFAFPG</sequence>
<keyword evidence="1" id="KW-0732">Signal</keyword>
<evidence type="ECO:0000313" key="2">
    <source>
        <dbReference type="EMBL" id="KAA9327030.1"/>
    </source>
</evidence>
<protein>
    <submittedName>
        <fullName evidence="2">DUF4198 domain-containing protein</fullName>
    </submittedName>
</protein>
<name>A0AA88FEH0_9BACT</name>
<accession>A0AA88FEH0</accession>
<evidence type="ECO:0000313" key="3">
    <source>
        <dbReference type="Proteomes" id="UP000326380"/>
    </source>
</evidence>
<dbReference type="Proteomes" id="UP000326380">
    <property type="component" value="Unassembled WGS sequence"/>
</dbReference>
<feature type="signal peptide" evidence="1">
    <location>
        <begin position="1"/>
        <end position="28"/>
    </location>
</feature>
<dbReference type="AlphaFoldDB" id="A0AA88FEH0"/>
<dbReference type="InterPro" id="IPR019613">
    <property type="entry name" value="DUF4198"/>
</dbReference>